<dbReference type="Proteomes" id="UP001301869">
    <property type="component" value="Chromosome"/>
</dbReference>
<dbReference type="EMBL" id="CP119391">
    <property type="protein sequence ID" value="WNK19761.1"/>
    <property type="molecule type" value="Genomic_DNA"/>
</dbReference>
<sequence length="89" mass="10568">MRLDCPSFSALHDPLSRTALFQKKFSSGRQDNMPTAALQQYCPYLFLELLHCPTQYRLRNMQSFRGSAEMQLLRYRNKMTNIRLEMSHH</sequence>
<evidence type="ECO:0000313" key="1">
    <source>
        <dbReference type="EMBL" id="WNK19761.1"/>
    </source>
</evidence>
<name>A0ABY9YZ86_9GAMM</name>
<accession>A0ABY9YZ86</accession>
<keyword evidence="2" id="KW-1185">Reference proteome</keyword>
<evidence type="ECO:0000313" key="2">
    <source>
        <dbReference type="Proteomes" id="UP001301869"/>
    </source>
</evidence>
<proteinExistence type="predicted"/>
<organism evidence="1 2">
    <name type="scientific">Halomonas piscis</name>
    <dbReference type="NCBI Taxonomy" id="3031727"/>
    <lineage>
        <taxon>Bacteria</taxon>
        <taxon>Pseudomonadati</taxon>
        <taxon>Pseudomonadota</taxon>
        <taxon>Gammaproteobacteria</taxon>
        <taxon>Oceanospirillales</taxon>
        <taxon>Halomonadaceae</taxon>
        <taxon>Halomonas</taxon>
    </lineage>
</organism>
<reference evidence="1 2" key="1">
    <citation type="submission" date="2023-03" db="EMBL/GenBank/DDBJ databases">
        <title>Halomonas sp. nov., isolated from Korean tranditional fermented seafood 'Jeotgal'.</title>
        <authorList>
            <person name="Kim B."/>
            <person name="Shin N.-R."/>
        </authorList>
    </citation>
    <scope>NUCLEOTIDE SEQUENCE [LARGE SCALE GENOMIC DNA]</scope>
    <source>
        <strain evidence="1 2">SG2L-4</strain>
    </source>
</reference>
<gene>
    <name evidence="1" type="ORF">P1P91_13135</name>
</gene>
<protein>
    <submittedName>
        <fullName evidence="1">Uncharacterized protein</fullName>
    </submittedName>
</protein>